<evidence type="ECO:0000256" key="16">
    <source>
        <dbReference type="SAM" id="SignalP"/>
    </source>
</evidence>
<protein>
    <recommendedName>
        <fullName evidence="12">Cutinase</fullName>
        <ecNumber evidence="4">3.1.1.74</ecNumber>
    </recommendedName>
    <alternativeName>
        <fullName evidence="13">Cutin hydrolase</fullName>
    </alternativeName>
</protein>
<keyword evidence="18" id="KW-1185">Reference proteome</keyword>
<feature type="chain" id="PRO_5020847984" description="Cutinase" evidence="16">
    <location>
        <begin position="16"/>
        <end position="248"/>
    </location>
</feature>
<keyword evidence="9 15" id="KW-1015">Disulfide bond</keyword>
<dbReference type="InterPro" id="IPR043579">
    <property type="entry name" value="CUTINASE_2"/>
</dbReference>
<feature type="active site" description="Nucleophile" evidence="14">
    <location>
        <position position="142"/>
    </location>
</feature>
<dbReference type="FunFam" id="3.40.50.1820:FF:000235">
    <property type="entry name" value="Cutinase 1"/>
    <property type="match status" value="1"/>
</dbReference>
<dbReference type="PRINTS" id="PR00129">
    <property type="entry name" value="CUTINASE"/>
</dbReference>
<evidence type="ECO:0000313" key="17">
    <source>
        <dbReference type="EMBL" id="RYO73511.1"/>
    </source>
</evidence>
<evidence type="ECO:0000256" key="11">
    <source>
        <dbReference type="ARBA" id="ARBA00057514"/>
    </source>
</evidence>
<dbReference type="EMBL" id="PEJP01000001">
    <property type="protein sequence ID" value="RYO73511.1"/>
    <property type="molecule type" value="Genomic_DNA"/>
</dbReference>
<comment type="catalytic activity">
    <reaction evidence="10">
        <text>cutin + H2O = cutin monomers.</text>
        <dbReference type="EC" id="3.1.1.74"/>
    </reaction>
</comment>
<dbReference type="SMART" id="SM01110">
    <property type="entry name" value="Cutinase"/>
    <property type="match status" value="1"/>
</dbReference>
<dbReference type="InterPro" id="IPR011150">
    <property type="entry name" value="Cutinase_monf"/>
</dbReference>
<comment type="similarity">
    <text evidence="3">Belongs to the cutinase family.</text>
</comment>
<comment type="pathway">
    <text evidence="2">Mycotoxin biosynthesis.</text>
</comment>
<gene>
    <name evidence="17" type="ORF">AA0113_g156</name>
</gene>
<dbReference type="InterPro" id="IPR029058">
    <property type="entry name" value="AB_hydrolase_fold"/>
</dbReference>
<evidence type="ECO:0000256" key="2">
    <source>
        <dbReference type="ARBA" id="ARBA00004685"/>
    </source>
</evidence>
<proteinExistence type="inferred from homology"/>
<feature type="active site" evidence="14">
    <location>
        <position position="198"/>
    </location>
</feature>
<reference evidence="18" key="1">
    <citation type="journal article" date="2019" name="bioRxiv">
        <title>Genomics, evolutionary history and diagnostics of the Alternaria alternata species group including apple and Asian pear pathotypes.</title>
        <authorList>
            <person name="Armitage A.D."/>
            <person name="Cockerton H.M."/>
            <person name="Sreenivasaprasad S."/>
            <person name="Woodhall J.W."/>
            <person name="Lane C.R."/>
            <person name="Harrison R.J."/>
            <person name="Clarkson J.P."/>
        </authorList>
    </citation>
    <scope>NUCLEOTIDE SEQUENCE [LARGE SCALE GENOMIC DNA]</scope>
    <source>
        <strain evidence="18">RGR 97.0016</strain>
    </source>
</reference>
<evidence type="ECO:0000256" key="12">
    <source>
        <dbReference type="ARBA" id="ARBA00074522"/>
    </source>
</evidence>
<evidence type="ECO:0000256" key="7">
    <source>
        <dbReference type="ARBA" id="ARBA00022729"/>
    </source>
</evidence>
<dbReference type="GO" id="GO:0005576">
    <property type="term" value="C:extracellular region"/>
    <property type="evidence" value="ECO:0007669"/>
    <property type="project" value="UniProtKB-SubCell"/>
</dbReference>
<dbReference type="InterPro" id="IPR000675">
    <property type="entry name" value="Cutinase/axe"/>
</dbReference>
<dbReference type="AlphaFoldDB" id="A0A4Q4SSH7"/>
<feature type="disulfide bond" evidence="15">
    <location>
        <begin position="52"/>
        <end position="131"/>
    </location>
</feature>
<dbReference type="Proteomes" id="UP000293823">
    <property type="component" value="Unassembled WGS sequence"/>
</dbReference>
<keyword evidence="5" id="KW-0719">Serine esterase</keyword>
<evidence type="ECO:0000256" key="15">
    <source>
        <dbReference type="PIRSR" id="PIRSR611150-2"/>
    </source>
</evidence>
<dbReference type="PANTHER" id="PTHR48250:SF3">
    <property type="entry name" value="CUTINASE 1-RELATED"/>
    <property type="match status" value="1"/>
</dbReference>
<evidence type="ECO:0000256" key="9">
    <source>
        <dbReference type="ARBA" id="ARBA00023157"/>
    </source>
</evidence>
<evidence type="ECO:0000313" key="18">
    <source>
        <dbReference type="Proteomes" id="UP000293823"/>
    </source>
</evidence>
<dbReference type="Gene3D" id="3.40.50.1820">
    <property type="entry name" value="alpha/beta hydrolase"/>
    <property type="match status" value="1"/>
</dbReference>
<dbReference type="PROSITE" id="PS00931">
    <property type="entry name" value="CUTINASE_2"/>
    <property type="match status" value="1"/>
</dbReference>
<feature type="signal peptide" evidence="16">
    <location>
        <begin position="1"/>
        <end position="15"/>
    </location>
</feature>
<feature type="active site" description="Proton donor/acceptor" evidence="14">
    <location>
        <position position="211"/>
    </location>
</feature>
<dbReference type="OrthoDB" id="3225429at2759"/>
<dbReference type="PANTHER" id="PTHR48250">
    <property type="entry name" value="CUTINASE 2-RELATED"/>
    <property type="match status" value="1"/>
</dbReference>
<keyword evidence="8" id="KW-0378">Hydrolase</keyword>
<evidence type="ECO:0000256" key="5">
    <source>
        <dbReference type="ARBA" id="ARBA00022487"/>
    </source>
</evidence>
<dbReference type="GO" id="GO:0050525">
    <property type="term" value="F:cutinase activity"/>
    <property type="evidence" value="ECO:0007669"/>
    <property type="project" value="UniProtKB-EC"/>
</dbReference>
<evidence type="ECO:0000256" key="1">
    <source>
        <dbReference type="ARBA" id="ARBA00004613"/>
    </source>
</evidence>
<evidence type="ECO:0000256" key="10">
    <source>
        <dbReference type="ARBA" id="ARBA00034045"/>
    </source>
</evidence>
<dbReference type="Pfam" id="PF01083">
    <property type="entry name" value="Cutinase"/>
    <property type="match status" value="1"/>
</dbReference>
<dbReference type="EC" id="3.1.1.74" evidence="4"/>
<evidence type="ECO:0000256" key="8">
    <source>
        <dbReference type="ARBA" id="ARBA00022801"/>
    </source>
</evidence>
<comment type="subcellular location">
    <subcellularLocation>
        <location evidence="1">Secreted</location>
    </subcellularLocation>
</comment>
<evidence type="ECO:0000256" key="4">
    <source>
        <dbReference type="ARBA" id="ARBA00013095"/>
    </source>
</evidence>
<dbReference type="GO" id="GO:0016052">
    <property type="term" value="P:carbohydrate catabolic process"/>
    <property type="evidence" value="ECO:0007669"/>
    <property type="project" value="TreeGrafter"/>
</dbReference>
<feature type="disulfide bond" evidence="15">
    <location>
        <begin position="194"/>
        <end position="201"/>
    </location>
</feature>
<evidence type="ECO:0000256" key="6">
    <source>
        <dbReference type="ARBA" id="ARBA00022525"/>
    </source>
</evidence>
<keyword evidence="7 16" id="KW-0732">Signal</keyword>
<evidence type="ECO:0000256" key="13">
    <source>
        <dbReference type="ARBA" id="ARBA00080724"/>
    </source>
</evidence>
<comment type="function">
    <text evidence="11">Catalyzes the hydrolysis of complex carboxylic polyesters found in the cell wall of plants. Degrades cutin, a macromolecule that forms the structure of the plant cuticle. Allows pathogenic fungi to penetrate through the cuticular barrier into the host plant during the initial stage of fungal infection.</text>
</comment>
<accession>A0A4Q4SSH7</accession>
<keyword evidence="6" id="KW-0964">Secreted</keyword>
<dbReference type="SUPFAM" id="SSF53474">
    <property type="entry name" value="alpha/beta-Hydrolases"/>
    <property type="match status" value="1"/>
</dbReference>
<comment type="caution">
    <text evidence="17">The sequence shown here is derived from an EMBL/GenBank/DDBJ whole genome shotgun (WGS) entry which is preliminary data.</text>
</comment>
<evidence type="ECO:0000256" key="3">
    <source>
        <dbReference type="ARBA" id="ARBA00007534"/>
    </source>
</evidence>
<name>A0A4Q4SSH7_9PLEO</name>
<evidence type="ECO:0000256" key="14">
    <source>
        <dbReference type="PIRSR" id="PIRSR611150-1"/>
    </source>
</evidence>
<organism evidence="17 18">
    <name type="scientific">Alternaria arborescens</name>
    <dbReference type="NCBI Taxonomy" id="156630"/>
    <lineage>
        <taxon>Eukaryota</taxon>
        <taxon>Fungi</taxon>
        <taxon>Dikarya</taxon>
        <taxon>Ascomycota</taxon>
        <taxon>Pezizomycotina</taxon>
        <taxon>Dothideomycetes</taxon>
        <taxon>Pleosporomycetidae</taxon>
        <taxon>Pleosporales</taxon>
        <taxon>Pleosporineae</taxon>
        <taxon>Pleosporaceae</taxon>
        <taxon>Alternaria</taxon>
        <taxon>Alternaria sect. Alternaria</taxon>
    </lineage>
</organism>
<sequence length="248" mass="25755">MKFFTLSMMTALVAASPMSLAAKFSDNEIQARQFGFGTITRNELENGSAGACPKAIFIFARASTETGNMGASTGPAVASVLERNYGASGVWVQGVGGPYSADLGSNALPGGTSQAAINEAVGLFQQANQKCPDTPIVAGGYSSQGTAVIAGAIPKLSTTIHDQVKGVVLFGYTRNAQNRGGIPSYPSDDLEVYCATGDLVCVGTLTITAAHFSYADEAARPAPRFLQSKIDGNRGSDELKLEELDGRN</sequence>